<dbReference type="SUPFAM" id="SSF53335">
    <property type="entry name" value="S-adenosyl-L-methionine-dependent methyltransferases"/>
    <property type="match status" value="1"/>
</dbReference>
<dbReference type="EMBL" id="CAJOAY010000397">
    <property type="protein sequence ID" value="CAF3654378.1"/>
    <property type="molecule type" value="Genomic_DNA"/>
</dbReference>
<accession>A0A814UDE5</accession>
<dbReference type="InterPro" id="IPR029063">
    <property type="entry name" value="SAM-dependent_MTases_sf"/>
</dbReference>
<sequence length="205" mass="23685">MSFIDVGANVGTYTMFAASSGRYVISIECFKPNIDRIRKAIQIEKLYNKVTLLGNAIYSETGRYFKMKSNPFNIGSQAVITNSTVNQSDYNDIFVVKTIQFNDILPVLKAKNIQHAVMKVDIQWAETYLCQAGNQVFDSVNIPVILVEWDIGARFYDRLRYLLKYFTRRGYIPTTDMCNILPEREALTTWPTHLYWMKMNLSEIC</sequence>
<dbReference type="PANTHER" id="PTHR34203:SF15">
    <property type="entry name" value="SLL1173 PROTEIN"/>
    <property type="match status" value="1"/>
</dbReference>
<dbReference type="Proteomes" id="UP000663891">
    <property type="component" value="Unassembled WGS sequence"/>
</dbReference>
<gene>
    <name evidence="3" type="ORF">OKA104_LOCUS9385</name>
    <name evidence="2" type="ORF">VCS650_LOCUS24029</name>
</gene>
<dbReference type="Gene3D" id="3.40.50.150">
    <property type="entry name" value="Vaccinia Virus protein VP39"/>
    <property type="match status" value="1"/>
</dbReference>
<evidence type="ECO:0000313" key="4">
    <source>
        <dbReference type="Proteomes" id="UP000663891"/>
    </source>
</evidence>
<dbReference type="InterPro" id="IPR052514">
    <property type="entry name" value="SAM-dependent_MTase"/>
</dbReference>
<dbReference type="EMBL" id="CAJNON010000290">
    <property type="protein sequence ID" value="CAF1172929.1"/>
    <property type="molecule type" value="Genomic_DNA"/>
</dbReference>
<organism evidence="2 4">
    <name type="scientific">Adineta steineri</name>
    <dbReference type="NCBI Taxonomy" id="433720"/>
    <lineage>
        <taxon>Eukaryota</taxon>
        <taxon>Metazoa</taxon>
        <taxon>Spiralia</taxon>
        <taxon>Gnathifera</taxon>
        <taxon>Rotifera</taxon>
        <taxon>Eurotatoria</taxon>
        <taxon>Bdelloidea</taxon>
        <taxon>Adinetida</taxon>
        <taxon>Adinetidae</taxon>
        <taxon>Adineta</taxon>
    </lineage>
</organism>
<feature type="domain" description="Methyltransferase FkbM" evidence="1">
    <location>
        <begin position="5"/>
        <end position="172"/>
    </location>
</feature>
<name>A0A814UDE5_9BILA</name>
<evidence type="ECO:0000259" key="1">
    <source>
        <dbReference type="Pfam" id="PF05050"/>
    </source>
</evidence>
<dbReference type="OrthoDB" id="430136at2759"/>
<proteinExistence type="predicted"/>
<protein>
    <recommendedName>
        <fullName evidence="1">Methyltransferase FkbM domain-containing protein</fullName>
    </recommendedName>
</protein>
<evidence type="ECO:0000313" key="3">
    <source>
        <dbReference type="EMBL" id="CAF3654378.1"/>
    </source>
</evidence>
<dbReference type="AlphaFoldDB" id="A0A814UDE5"/>
<comment type="caution">
    <text evidence="2">The sequence shown here is derived from an EMBL/GenBank/DDBJ whole genome shotgun (WGS) entry which is preliminary data.</text>
</comment>
<dbReference type="Proteomes" id="UP000663881">
    <property type="component" value="Unassembled WGS sequence"/>
</dbReference>
<reference evidence="2" key="1">
    <citation type="submission" date="2021-02" db="EMBL/GenBank/DDBJ databases">
        <authorList>
            <person name="Nowell W R."/>
        </authorList>
    </citation>
    <scope>NUCLEOTIDE SEQUENCE</scope>
</reference>
<dbReference type="NCBIfam" id="TIGR01444">
    <property type="entry name" value="fkbM_fam"/>
    <property type="match status" value="1"/>
</dbReference>
<dbReference type="PANTHER" id="PTHR34203">
    <property type="entry name" value="METHYLTRANSFERASE, FKBM FAMILY PROTEIN"/>
    <property type="match status" value="1"/>
</dbReference>
<evidence type="ECO:0000313" key="2">
    <source>
        <dbReference type="EMBL" id="CAF1172929.1"/>
    </source>
</evidence>
<dbReference type="InterPro" id="IPR006342">
    <property type="entry name" value="FkbM_mtfrase"/>
</dbReference>
<dbReference type="Pfam" id="PF05050">
    <property type="entry name" value="Methyltransf_21"/>
    <property type="match status" value="1"/>
</dbReference>